<feature type="region of interest" description="Disordered" evidence="1">
    <location>
        <begin position="1"/>
        <end position="21"/>
    </location>
</feature>
<comment type="caution">
    <text evidence="3">The sequence shown here is derived from an EMBL/GenBank/DDBJ whole genome shotgun (WGS) entry which is preliminary data.</text>
</comment>
<dbReference type="PANTHER" id="PTHR10562">
    <property type="entry name" value="SMALL UBIQUITIN-RELATED MODIFIER"/>
    <property type="match status" value="1"/>
</dbReference>
<proteinExistence type="predicted"/>
<dbReference type="EMBL" id="JAPDMZ010000051">
    <property type="protein sequence ID" value="KAK0553374.1"/>
    <property type="molecule type" value="Genomic_DNA"/>
</dbReference>
<organism evidence="3 4">
    <name type="scientific">Tilletia horrida</name>
    <dbReference type="NCBI Taxonomy" id="155126"/>
    <lineage>
        <taxon>Eukaryota</taxon>
        <taxon>Fungi</taxon>
        <taxon>Dikarya</taxon>
        <taxon>Basidiomycota</taxon>
        <taxon>Ustilaginomycotina</taxon>
        <taxon>Exobasidiomycetes</taxon>
        <taxon>Tilletiales</taxon>
        <taxon>Tilletiaceae</taxon>
        <taxon>Tilletia</taxon>
    </lineage>
</organism>
<sequence>MSDNEQNQDANTKQEAPEQLNIKVKDAEGNEVFFKVKRHTRLSKLRKAYAERMGKQETQIRFVFDGERITDECTPMSLNMEDNDEIDAMVEQVGGSSSLSRSA</sequence>
<dbReference type="InterPro" id="IPR000626">
    <property type="entry name" value="Ubiquitin-like_dom"/>
</dbReference>
<keyword evidence="4" id="KW-1185">Reference proteome</keyword>
<gene>
    <name evidence="3" type="primary">SMT3</name>
    <name evidence="3" type="ORF">OC846_002534</name>
</gene>
<dbReference type="CDD" id="cd16116">
    <property type="entry name" value="Ubl_Smt3_like"/>
    <property type="match status" value="1"/>
</dbReference>
<dbReference type="Gene3D" id="3.10.20.90">
    <property type="entry name" value="Phosphatidylinositol 3-kinase Catalytic Subunit, Chain A, domain 1"/>
    <property type="match status" value="1"/>
</dbReference>
<feature type="domain" description="Ubiquitin-like" evidence="2">
    <location>
        <begin position="20"/>
        <end position="95"/>
    </location>
</feature>
<accession>A0AAN6GQK4</accession>
<protein>
    <submittedName>
        <fullName evidence="3">SUMO protein smt3</fullName>
    </submittedName>
</protein>
<evidence type="ECO:0000313" key="4">
    <source>
        <dbReference type="Proteomes" id="UP001176517"/>
    </source>
</evidence>
<evidence type="ECO:0000259" key="2">
    <source>
        <dbReference type="PROSITE" id="PS50053"/>
    </source>
</evidence>
<dbReference type="Proteomes" id="UP001176517">
    <property type="component" value="Unassembled WGS sequence"/>
</dbReference>
<reference evidence="3" key="1">
    <citation type="journal article" date="2023" name="PhytoFront">
        <title>Draft Genome Resources of Seven Strains of Tilletia horrida, Causal Agent of Kernel Smut of Rice.</title>
        <authorList>
            <person name="Khanal S."/>
            <person name="Antony Babu S."/>
            <person name="Zhou X.G."/>
        </authorList>
    </citation>
    <scope>NUCLEOTIDE SEQUENCE</scope>
    <source>
        <strain evidence="3">TX6</strain>
    </source>
</reference>
<dbReference type="SUPFAM" id="SSF54236">
    <property type="entry name" value="Ubiquitin-like"/>
    <property type="match status" value="1"/>
</dbReference>
<name>A0AAN6GQK4_9BASI</name>
<dbReference type="FunFam" id="3.10.20.90:FF:000202">
    <property type="entry name" value="Small ubiquitin-related modifier I"/>
    <property type="match status" value="1"/>
</dbReference>
<evidence type="ECO:0000313" key="3">
    <source>
        <dbReference type="EMBL" id="KAK0553374.1"/>
    </source>
</evidence>
<dbReference type="PROSITE" id="PS50053">
    <property type="entry name" value="UBIQUITIN_2"/>
    <property type="match status" value="1"/>
</dbReference>
<feature type="compositionally biased region" description="Polar residues" evidence="1">
    <location>
        <begin position="1"/>
        <end position="14"/>
    </location>
</feature>
<dbReference type="Pfam" id="PF11976">
    <property type="entry name" value="Rad60-SLD"/>
    <property type="match status" value="1"/>
</dbReference>
<evidence type="ECO:0000256" key="1">
    <source>
        <dbReference type="SAM" id="MobiDB-lite"/>
    </source>
</evidence>
<dbReference type="SMART" id="SM00213">
    <property type="entry name" value="UBQ"/>
    <property type="match status" value="1"/>
</dbReference>
<dbReference type="AlphaFoldDB" id="A0AAN6GQK4"/>
<dbReference type="InterPro" id="IPR022617">
    <property type="entry name" value="Rad60/SUMO-like_dom"/>
</dbReference>
<dbReference type="InterPro" id="IPR029071">
    <property type="entry name" value="Ubiquitin-like_domsf"/>
</dbReference>